<dbReference type="SMART" id="SM00422">
    <property type="entry name" value="HTH_MERR"/>
    <property type="match status" value="1"/>
</dbReference>
<gene>
    <name evidence="3" type="ORF">HKN21_01315</name>
</gene>
<dbReference type="Gene3D" id="1.10.1660.10">
    <property type="match status" value="1"/>
</dbReference>
<dbReference type="PANTHER" id="PTHR30204:SF15">
    <property type="entry name" value="BLL5018 PROTEIN"/>
    <property type="match status" value="1"/>
</dbReference>
<evidence type="ECO:0000259" key="2">
    <source>
        <dbReference type="PROSITE" id="PS50937"/>
    </source>
</evidence>
<name>A0A7Y2H0X4_UNCEI</name>
<dbReference type="AlphaFoldDB" id="A0A7Y2H0X4"/>
<reference evidence="3 4" key="1">
    <citation type="submission" date="2020-03" db="EMBL/GenBank/DDBJ databases">
        <title>Metabolic flexibility allows generalist bacteria to become dominant in a frequently disturbed ecosystem.</title>
        <authorList>
            <person name="Chen Y.-J."/>
            <person name="Leung P.M."/>
            <person name="Bay S.K."/>
            <person name="Hugenholtz P."/>
            <person name="Kessler A.J."/>
            <person name="Shelley G."/>
            <person name="Waite D.W."/>
            <person name="Cook P.L."/>
            <person name="Greening C."/>
        </authorList>
    </citation>
    <scope>NUCLEOTIDE SEQUENCE [LARGE SCALE GENOMIC DNA]</scope>
    <source>
        <strain evidence="3">SS_bin_28</strain>
    </source>
</reference>
<sequence length="125" mass="14841">MNEGSLKTKDSKLYYSISEASSITEIKPHVLRYWETQFKMLRPKKNKAGNRMYRKRDLKLILLLKELLYDQGFTIQGARKKLQDERDQIKDQLEIAFKEVDRAAVLMEVKRGLETLLDEMRTFRA</sequence>
<dbReference type="GO" id="GO:0003700">
    <property type="term" value="F:DNA-binding transcription factor activity"/>
    <property type="evidence" value="ECO:0007669"/>
    <property type="project" value="InterPro"/>
</dbReference>
<dbReference type="InterPro" id="IPR009061">
    <property type="entry name" value="DNA-bd_dom_put_sf"/>
</dbReference>
<proteinExistence type="predicted"/>
<organism evidence="3 4">
    <name type="scientific">Eiseniibacteriota bacterium</name>
    <dbReference type="NCBI Taxonomy" id="2212470"/>
    <lineage>
        <taxon>Bacteria</taxon>
        <taxon>Candidatus Eiseniibacteriota</taxon>
    </lineage>
</organism>
<protein>
    <submittedName>
        <fullName evidence="3">MerR family transcriptional regulator</fullName>
    </submittedName>
</protein>
<dbReference type="PROSITE" id="PS50937">
    <property type="entry name" value="HTH_MERR_2"/>
    <property type="match status" value="1"/>
</dbReference>
<dbReference type="GO" id="GO:0003677">
    <property type="term" value="F:DNA binding"/>
    <property type="evidence" value="ECO:0007669"/>
    <property type="project" value="UniProtKB-KW"/>
</dbReference>
<dbReference type="EMBL" id="JABDJR010000046">
    <property type="protein sequence ID" value="NNF05376.1"/>
    <property type="molecule type" value="Genomic_DNA"/>
</dbReference>
<evidence type="ECO:0000313" key="3">
    <source>
        <dbReference type="EMBL" id="NNF05376.1"/>
    </source>
</evidence>
<dbReference type="PANTHER" id="PTHR30204">
    <property type="entry name" value="REDOX-CYCLING DRUG-SENSING TRANSCRIPTIONAL ACTIVATOR SOXR"/>
    <property type="match status" value="1"/>
</dbReference>
<dbReference type="InterPro" id="IPR047057">
    <property type="entry name" value="MerR_fam"/>
</dbReference>
<keyword evidence="1" id="KW-0238">DNA-binding</keyword>
<dbReference type="InterPro" id="IPR000551">
    <property type="entry name" value="MerR-type_HTH_dom"/>
</dbReference>
<dbReference type="Proteomes" id="UP000547674">
    <property type="component" value="Unassembled WGS sequence"/>
</dbReference>
<dbReference type="Pfam" id="PF13411">
    <property type="entry name" value="MerR_1"/>
    <property type="match status" value="1"/>
</dbReference>
<accession>A0A7Y2H0X4</accession>
<evidence type="ECO:0000256" key="1">
    <source>
        <dbReference type="ARBA" id="ARBA00023125"/>
    </source>
</evidence>
<feature type="domain" description="HTH merR-type" evidence="2">
    <location>
        <begin position="14"/>
        <end position="84"/>
    </location>
</feature>
<comment type="caution">
    <text evidence="3">The sequence shown here is derived from an EMBL/GenBank/DDBJ whole genome shotgun (WGS) entry which is preliminary data.</text>
</comment>
<evidence type="ECO:0000313" key="4">
    <source>
        <dbReference type="Proteomes" id="UP000547674"/>
    </source>
</evidence>
<dbReference type="SUPFAM" id="SSF46955">
    <property type="entry name" value="Putative DNA-binding domain"/>
    <property type="match status" value="1"/>
</dbReference>